<dbReference type="InterPro" id="IPR029069">
    <property type="entry name" value="HotDog_dom_sf"/>
</dbReference>
<evidence type="ECO:0000313" key="2">
    <source>
        <dbReference type="EMBL" id="TWI05775.1"/>
    </source>
</evidence>
<dbReference type="Gene3D" id="3.10.129.10">
    <property type="entry name" value="Hotdog Thioesterase"/>
    <property type="match status" value="1"/>
</dbReference>
<dbReference type="AlphaFoldDB" id="A0A562LE09"/>
<name>A0A562LE09_9GAMM</name>
<dbReference type="EMBL" id="VLKN01000001">
    <property type="protein sequence ID" value="TWI05775.1"/>
    <property type="molecule type" value="Genomic_DNA"/>
</dbReference>
<accession>A0A562LE09</accession>
<feature type="domain" description="Thioesterase putative" evidence="1">
    <location>
        <begin position="14"/>
        <end position="150"/>
    </location>
</feature>
<dbReference type="SUPFAM" id="SSF54637">
    <property type="entry name" value="Thioesterase/thiol ester dehydrase-isomerase"/>
    <property type="match status" value="1"/>
</dbReference>
<organism evidence="2 3">
    <name type="scientific">Luteimonas cucumeris</name>
    <dbReference type="NCBI Taxonomy" id="985012"/>
    <lineage>
        <taxon>Bacteria</taxon>
        <taxon>Pseudomonadati</taxon>
        <taxon>Pseudomonadota</taxon>
        <taxon>Gammaproteobacteria</taxon>
        <taxon>Lysobacterales</taxon>
        <taxon>Lysobacteraceae</taxon>
        <taxon>Luteimonas</taxon>
    </lineage>
</organism>
<comment type="caution">
    <text evidence="2">The sequence shown here is derived from an EMBL/GenBank/DDBJ whole genome shotgun (WGS) entry which is preliminary data.</text>
</comment>
<sequence length="153" mass="16676">MMNTDTALAKLDAYYQAMPPVAAMHLRIAHYDGERLRLQAPLAHHVNDKGCAFGGSMNSLMTLASWGLVSMRLEAAGLHSDVYVADNQVRYLAPLFADLEAEAELSTEASWDDFIASLRARGRARTHVEARVPLPDGGVAATFRARFVAFAKG</sequence>
<reference evidence="2 3" key="1">
    <citation type="journal article" date="2015" name="Stand. Genomic Sci.">
        <title>Genomic Encyclopedia of Bacterial and Archaeal Type Strains, Phase III: the genomes of soil and plant-associated and newly described type strains.</title>
        <authorList>
            <person name="Whitman W.B."/>
            <person name="Woyke T."/>
            <person name="Klenk H.P."/>
            <person name="Zhou Y."/>
            <person name="Lilburn T.G."/>
            <person name="Beck B.J."/>
            <person name="De Vos P."/>
            <person name="Vandamme P."/>
            <person name="Eisen J.A."/>
            <person name="Garrity G."/>
            <person name="Hugenholtz P."/>
            <person name="Kyrpides N.C."/>
        </authorList>
    </citation>
    <scope>NUCLEOTIDE SEQUENCE [LARGE SCALE GENOMIC DNA]</scope>
    <source>
        <strain evidence="2 3">CGMCC 1.10821</strain>
    </source>
</reference>
<keyword evidence="3" id="KW-1185">Reference proteome</keyword>
<gene>
    <name evidence="2" type="ORF">IP90_00031</name>
</gene>
<evidence type="ECO:0000313" key="3">
    <source>
        <dbReference type="Proteomes" id="UP000315167"/>
    </source>
</evidence>
<evidence type="ECO:0000259" key="1">
    <source>
        <dbReference type="Pfam" id="PF09500"/>
    </source>
</evidence>
<proteinExistence type="predicted"/>
<dbReference type="Pfam" id="PF09500">
    <property type="entry name" value="YiiD_C"/>
    <property type="match status" value="1"/>
</dbReference>
<dbReference type="NCBIfam" id="TIGR02447">
    <property type="entry name" value="yiiD_Cterm"/>
    <property type="match status" value="1"/>
</dbReference>
<protein>
    <submittedName>
        <fullName evidence="2">Thioesterase domain-containing protein</fullName>
    </submittedName>
</protein>
<dbReference type="Proteomes" id="UP000315167">
    <property type="component" value="Unassembled WGS sequence"/>
</dbReference>
<dbReference type="InterPro" id="IPR012660">
    <property type="entry name" value="YiiD_C"/>
</dbReference>